<protein>
    <submittedName>
        <fullName evidence="1">Uncharacterized protein</fullName>
    </submittedName>
</protein>
<reference evidence="1 2" key="1">
    <citation type="submission" date="2019-02" db="EMBL/GenBank/DDBJ databases">
        <title>Deep-cultivation of Planctomycetes and their phenomic and genomic characterization uncovers novel biology.</title>
        <authorList>
            <person name="Wiegand S."/>
            <person name="Jogler M."/>
            <person name="Boedeker C."/>
            <person name="Pinto D."/>
            <person name="Vollmers J."/>
            <person name="Rivas-Marin E."/>
            <person name="Kohn T."/>
            <person name="Peeters S.H."/>
            <person name="Heuer A."/>
            <person name="Rast P."/>
            <person name="Oberbeckmann S."/>
            <person name="Bunk B."/>
            <person name="Jeske O."/>
            <person name="Meyerdierks A."/>
            <person name="Storesund J.E."/>
            <person name="Kallscheuer N."/>
            <person name="Luecker S."/>
            <person name="Lage O.M."/>
            <person name="Pohl T."/>
            <person name="Merkel B.J."/>
            <person name="Hornburger P."/>
            <person name="Mueller R.-W."/>
            <person name="Bruemmer F."/>
            <person name="Labrenz M."/>
            <person name="Spormann A.M."/>
            <person name="Op den Camp H."/>
            <person name="Overmann J."/>
            <person name="Amann R."/>
            <person name="Jetten M.S.M."/>
            <person name="Mascher T."/>
            <person name="Medema M.H."/>
            <person name="Devos D.P."/>
            <person name="Kaster A.-K."/>
            <person name="Ovreas L."/>
            <person name="Rohde M."/>
            <person name="Galperin M.Y."/>
            <person name="Jogler C."/>
        </authorList>
    </citation>
    <scope>NUCLEOTIDE SEQUENCE [LARGE SCALE GENOMIC DNA]</scope>
    <source>
        <strain evidence="1 2">Poly24</strain>
    </source>
</reference>
<dbReference type="KEGG" id="rcf:Poly24_31540"/>
<evidence type="ECO:0000313" key="1">
    <source>
        <dbReference type="EMBL" id="QDV69438.1"/>
    </source>
</evidence>
<dbReference type="AlphaFoldDB" id="A0A518JV86"/>
<accession>A0A518JV86</accession>
<organism evidence="1 2">
    <name type="scientific">Rosistilla carotiformis</name>
    <dbReference type="NCBI Taxonomy" id="2528017"/>
    <lineage>
        <taxon>Bacteria</taxon>
        <taxon>Pseudomonadati</taxon>
        <taxon>Planctomycetota</taxon>
        <taxon>Planctomycetia</taxon>
        <taxon>Pirellulales</taxon>
        <taxon>Pirellulaceae</taxon>
        <taxon>Rosistilla</taxon>
    </lineage>
</organism>
<dbReference type="Proteomes" id="UP000315082">
    <property type="component" value="Chromosome"/>
</dbReference>
<gene>
    <name evidence="1" type="ORF">Poly24_31540</name>
</gene>
<dbReference type="EMBL" id="CP036348">
    <property type="protein sequence ID" value="QDV69438.1"/>
    <property type="molecule type" value="Genomic_DNA"/>
</dbReference>
<evidence type="ECO:0000313" key="2">
    <source>
        <dbReference type="Proteomes" id="UP000315082"/>
    </source>
</evidence>
<proteinExistence type="predicted"/>
<sequence>MCRPQASGEFLLGREPAAHTAGSSCVGLRPGGLLKHVLEFGVDGQTGGLVLARPLTGGLHRRQIVCRPPAWGEFMLGR</sequence>
<name>A0A518JV86_9BACT</name>
<keyword evidence="2" id="KW-1185">Reference proteome</keyword>